<accession>A0A814G8C9</accession>
<dbReference type="EMBL" id="CAJNOT010000469">
    <property type="protein sequence ID" value="CAF0992697.1"/>
    <property type="molecule type" value="Genomic_DNA"/>
</dbReference>
<name>A0A814G8C9_9BILA</name>
<evidence type="ECO:0000313" key="1">
    <source>
        <dbReference type="EMBL" id="CAF0992697.1"/>
    </source>
</evidence>
<organism evidence="1 2">
    <name type="scientific">Rotaria sordida</name>
    <dbReference type="NCBI Taxonomy" id="392033"/>
    <lineage>
        <taxon>Eukaryota</taxon>
        <taxon>Metazoa</taxon>
        <taxon>Spiralia</taxon>
        <taxon>Gnathifera</taxon>
        <taxon>Rotifera</taxon>
        <taxon>Eurotatoria</taxon>
        <taxon>Bdelloidea</taxon>
        <taxon>Philodinida</taxon>
        <taxon>Philodinidae</taxon>
        <taxon>Rotaria</taxon>
    </lineage>
</organism>
<gene>
    <name evidence="1" type="ORF">ZHD862_LOCUS12106</name>
</gene>
<comment type="caution">
    <text evidence="1">The sequence shown here is derived from an EMBL/GenBank/DDBJ whole genome shotgun (WGS) entry which is preliminary data.</text>
</comment>
<reference evidence="1" key="1">
    <citation type="submission" date="2021-02" db="EMBL/GenBank/DDBJ databases">
        <authorList>
            <person name="Nowell W R."/>
        </authorList>
    </citation>
    <scope>NUCLEOTIDE SEQUENCE</scope>
</reference>
<protein>
    <submittedName>
        <fullName evidence="1">Uncharacterized protein</fullName>
    </submittedName>
</protein>
<sequence length="182" mass="21386">MLNQLNNTERTNNNSFVKYRVQMTEIHQQNIKSSVVNKSHRCAKAKCNRSLPWNHPISYSNGLCERHFFSIDLSSSDDDEINSNNNLTNKSKLLSKKSHIYSTNNQYQPSRGDIRKTREIFDGHQWCMIEQTIDYVSSIISNNNFDLITTRKYNEENLLQILHLLSNYQTVKDELKKQQQNN</sequence>
<dbReference type="Proteomes" id="UP000663864">
    <property type="component" value="Unassembled WGS sequence"/>
</dbReference>
<dbReference type="AlphaFoldDB" id="A0A814G8C9"/>
<proteinExistence type="predicted"/>
<evidence type="ECO:0000313" key="2">
    <source>
        <dbReference type="Proteomes" id="UP000663864"/>
    </source>
</evidence>